<feature type="region of interest" description="Disordered" evidence="1">
    <location>
        <begin position="45"/>
        <end position="68"/>
    </location>
</feature>
<evidence type="ECO:0000313" key="2">
    <source>
        <dbReference type="EMBL" id="DAD68075.1"/>
    </source>
</evidence>
<feature type="compositionally biased region" description="Basic and acidic residues" evidence="1">
    <location>
        <begin position="58"/>
        <end position="68"/>
    </location>
</feature>
<name>A0A8S5LE04_9CAUD</name>
<proteinExistence type="predicted"/>
<accession>A0A8S5LE04</accession>
<organism evidence="2">
    <name type="scientific">Siphoviridae sp. ctRlz6</name>
    <dbReference type="NCBI Taxonomy" id="2823581"/>
    <lineage>
        <taxon>Viruses</taxon>
        <taxon>Duplodnaviria</taxon>
        <taxon>Heunggongvirae</taxon>
        <taxon>Uroviricota</taxon>
        <taxon>Caudoviricetes</taxon>
    </lineage>
</organism>
<sequence length="68" mass="7193">MPLLPEIAKAAGIETLPAVVSTLAVVAAIQRITAIPQIDKQINQWLGAPPPPDQDVTVTKKEDTNTHG</sequence>
<reference evidence="2" key="1">
    <citation type="journal article" date="2021" name="Proc. Natl. Acad. Sci. U.S.A.">
        <title>A Catalog of Tens of Thousands of Viruses from Human Metagenomes Reveals Hidden Associations with Chronic Diseases.</title>
        <authorList>
            <person name="Tisza M.J."/>
            <person name="Buck C.B."/>
        </authorList>
    </citation>
    <scope>NUCLEOTIDE SEQUENCE</scope>
    <source>
        <strain evidence="2">CtRlz6</strain>
    </source>
</reference>
<dbReference type="EMBL" id="BK014691">
    <property type="protein sequence ID" value="DAD68075.1"/>
    <property type="molecule type" value="Genomic_DNA"/>
</dbReference>
<evidence type="ECO:0000256" key="1">
    <source>
        <dbReference type="SAM" id="MobiDB-lite"/>
    </source>
</evidence>
<protein>
    <submittedName>
        <fullName evidence="2">Uncharacterized protein</fullName>
    </submittedName>
</protein>